<accession>A0AA92L6A7</accession>
<name>A0AA92L6A7_9FIRM</name>
<dbReference type="Pfam" id="PF05050">
    <property type="entry name" value="Methyltransf_21"/>
    <property type="match status" value="1"/>
</dbReference>
<proteinExistence type="predicted"/>
<evidence type="ECO:0000259" key="1">
    <source>
        <dbReference type="Pfam" id="PF05050"/>
    </source>
</evidence>
<dbReference type="AlphaFoldDB" id="A0AA92L6A7"/>
<keyword evidence="2" id="KW-0489">Methyltransferase</keyword>
<sequence length="312" mass="35654">MEQHLMSSFSPPPAADGRKIVLYGTGDVGRLLFHSVYKDDKRFIGFCSRNKEKQKYGFLGYPVMAPEELLKQKSFNVVISADDCGKRRNRTEIRRILLDGGYPGEQIYEFDKRKEGIQRYDPSQYFAPDFIKYQEEEILIDGGCYNLDSALEMRRHCKNLKKVYAFEPDPISYKHCLAVQQETGFEQVKMIQAGTWNSKTTLSFEIGNDGGSSLAKTGEISVPVVTIDETVMPEDRITYIKLDVEGAELESLEGARITIQKYKPKLAVCLYHKPEDLITLPLYIKGLVPEYKLYVRHHSNVPEETVLYAVIP</sequence>
<dbReference type="NCBIfam" id="TIGR01444">
    <property type="entry name" value="fkbM_fam"/>
    <property type="match status" value="1"/>
</dbReference>
<gene>
    <name evidence="2" type="ORF">I5Q82_17480</name>
</gene>
<dbReference type="Gene3D" id="3.40.50.720">
    <property type="entry name" value="NAD(P)-binding Rossmann-like Domain"/>
    <property type="match status" value="1"/>
</dbReference>
<reference evidence="2 3" key="1">
    <citation type="submission" date="2020-11" db="EMBL/GenBank/DDBJ databases">
        <title>Closed and high quality bacterial genomes of the OMM12 community.</title>
        <authorList>
            <person name="Marbouty M."/>
            <person name="Lamy-Besnier Q."/>
            <person name="Debarbieux L."/>
            <person name="Koszul R."/>
        </authorList>
    </citation>
    <scope>NUCLEOTIDE SEQUENCE [LARGE SCALE GENOMIC DNA]</scope>
    <source>
        <strain evidence="2 3">KB18</strain>
    </source>
</reference>
<evidence type="ECO:0000313" key="3">
    <source>
        <dbReference type="Proteomes" id="UP000596035"/>
    </source>
</evidence>
<dbReference type="InterPro" id="IPR006342">
    <property type="entry name" value="FkbM_mtfrase"/>
</dbReference>
<dbReference type="EMBL" id="CP065321">
    <property type="protein sequence ID" value="QQR29790.1"/>
    <property type="molecule type" value="Genomic_DNA"/>
</dbReference>
<dbReference type="Gene3D" id="3.40.50.150">
    <property type="entry name" value="Vaccinia Virus protein VP39"/>
    <property type="match status" value="1"/>
</dbReference>
<protein>
    <submittedName>
        <fullName evidence="2">FkbM family methyltransferase</fullName>
    </submittedName>
</protein>
<dbReference type="RefSeq" id="WP_157130564.1">
    <property type="nucleotide sequence ID" value="NZ_CP021422.1"/>
</dbReference>
<dbReference type="SUPFAM" id="SSF53335">
    <property type="entry name" value="S-adenosyl-L-methionine-dependent methyltransferases"/>
    <property type="match status" value="1"/>
</dbReference>
<organism evidence="2 3">
    <name type="scientific">Acutalibacter muris</name>
    <dbReference type="NCBI Taxonomy" id="1796620"/>
    <lineage>
        <taxon>Bacteria</taxon>
        <taxon>Bacillati</taxon>
        <taxon>Bacillota</taxon>
        <taxon>Clostridia</taxon>
        <taxon>Eubacteriales</taxon>
        <taxon>Acutalibacteraceae</taxon>
        <taxon>Acutalibacter</taxon>
    </lineage>
</organism>
<evidence type="ECO:0000313" key="2">
    <source>
        <dbReference type="EMBL" id="QQR29790.1"/>
    </source>
</evidence>
<dbReference type="InterPro" id="IPR029063">
    <property type="entry name" value="SAM-dependent_MTases_sf"/>
</dbReference>
<dbReference type="Proteomes" id="UP000596035">
    <property type="component" value="Chromosome"/>
</dbReference>
<feature type="domain" description="Methyltransferase FkbM" evidence="1">
    <location>
        <begin position="148"/>
        <end position="274"/>
    </location>
</feature>
<keyword evidence="2" id="KW-0808">Transferase</keyword>
<dbReference type="GO" id="GO:0008168">
    <property type="term" value="F:methyltransferase activity"/>
    <property type="evidence" value="ECO:0007669"/>
    <property type="project" value="UniProtKB-KW"/>
</dbReference>
<dbReference type="GO" id="GO:0032259">
    <property type="term" value="P:methylation"/>
    <property type="evidence" value="ECO:0007669"/>
    <property type="project" value="UniProtKB-KW"/>
</dbReference>